<dbReference type="SUPFAM" id="SSF64518">
    <property type="entry name" value="Phase 1 flagellin"/>
    <property type="match status" value="1"/>
</dbReference>
<dbReference type="OrthoDB" id="9758307at2"/>
<evidence type="ECO:0000259" key="5">
    <source>
        <dbReference type="Pfam" id="PF00700"/>
    </source>
</evidence>
<evidence type="ECO:0000256" key="1">
    <source>
        <dbReference type="ARBA" id="ARBA00004365"/>
    </source>
</evidence>
<feature type="domain" description="Flagellin C-terminal" evidence="5">
    <location>
        <begin position="216"/>
        <end position="294"/>
    </location>
</feature>
<dbReference type="AlphaFoldDB" id="A0A1C0AB97"/>
<dbReference type="InterPro" id="IPR001492">
    <property type="entry name" value="Flagellin"/>
</dbReference>
<feature type="domain" description="Flagellin N-terminal" evidence="4">
    <location>
        <begin position="4"/>
        <end position="141"/>
    </location>
</feature>
<dbReference type="GO" id="GO:0071973">
    <property type="term" value="P:bacterial-type flagellum-dependent cell motility"/>
    <property type="evidence" value="ECO:0007669"/>
    <property type="project" value="InterPro"/>
</dbReference>
<evidence type="ECO:0000313" key="6">
    <source>
        <dbReference type="EMBL" id="OCL27640.1"/>
    </source>
</evidence>
<dbReference type="Proteomes" id="UP000093514">
    <property type="component" value="Unassembled WGS sequence"/>
</dbReference>
<dbReference type="InterPro" id="IPR013384">
    <property type="entry name" value="Flagell_FlgL"/>
</dbReference>
<dbReference type="RefSeq" id="WP_068715582.1">
    <property type="nucleotide sequence ID" value="NZ_LWDV01000007.1"/>
</dbReference>
<dbReference type="NCBIfam" id="TIGR02550">
    <property type="entry name" value="flagell_flgL"/>
    <property type="match status" value="1"/>
</dbReference>
<reference evidence="7" key="1">
    <citation type="submission" date="2016-07" db="EMBL/GenBank/DDBJ databases">
        <authorList>
            <person name="Florea S."/>
            <person name="Webb J.S."/>
            <person name="Jaromczyk J."/>
            <person name="Schardl C.L."/>
        </authorList>
    </citation>
    <scope>NUCLEOTIDE SEQUENCE [LARGE SCALE GENOMIC DNA]</scope>
    <source>
        <strain evidence="7">Z6</strain>
    </source>
</reference>
<keyword evidence="7" id="KW-1185">Reference proteome</keyword>
<dbReference type="PANTHER" id="PTHR42792">
    <property type="entry name" value="FLAGELLIN"/>
    <property type="match status" value="1"/>
</dbReference>
<comment type="similarity">
    <text evidence="2">Belongs to the bacterial flagellin family.</text>
</comment>
<evidence type="ECO:0000256" key="2">
    <source>
        <dbReference type="ARBA" id="ARBA00005709"/>
    </source>
</evidence>
<keyword evidence="3" id="KW-0975">Bacterial flagellum</keyword>
<evidence type="ECO:0008006" key="8">
    <source>
        <dbReference type="Google" id="ProtNLM"/>
    </source>
</evidence>
<evidence type="ECO:0000259" key="4">
    <source>
        <dbReference type="Pfam" id="PF00669"/>
    </source>
</evidence>
<dbReference type="EMBL" id="LWDV01000007">
    <property type="protein sequence ID" value="OCL27640.1"/>
    <property type="molecule type" value="Genomic_DNA"/>
</dbReference>
<reference evidence="6 7" key="2">
    <citation type="submission" date="2016-08" db="EMBL/GenBank/DDBJ databases">
        <title>Orenia metallireducens sp. nov. strain Z6, a Novel Metal-reducing Firmicute from the Deep Subsurface.</title>
        <authorList>
            <person name="Maxim B.I."/>
            <person name="Kenneth K."/>
            <person name="Flynn T.M."/>
            <person name="Oloughlin E.J."/>
            <person name="Locke R.A."/>
            <person name="Weber J.R."/>
            <person name="Egan S.M."/>
            <person name="Mackie R.I."/>
            <person name="Cann I.K."/>
        </authorList>
    </citation>
    <scope>NUCLEOTIDE SEQUENCE [LARGE SCALE GENOMIC DNA]</scope>
    <source>
        <strain evidence="6 7">Z6</strain>
    </source>
</reference>
<name>A0A1C0AB97_9FIRM</name>
<evidence type="ECO:0000256" key="3">
    <source>
        <dbReference type="ARBA" id="ARBA00023143"/>
    </source>
</evidence>
<dbReference type="Pfam" id="PF00669">
    <property type="entry name" value="Flagellin_N"/>
    <property type="match status" value="1"/>
</dbReference>
<organism evidence="6 7">
    <name type="scientific">Orenia metallireducens</name>
    <dbReference type="NCBI Taxonomy" id="1413210"/>
    <lineage>
        <taxon>Bacteria</taxon>
        <taxon>Bacillati</taxon>
        <taxon>Bacillota</taxon>
        <taxon>Clostridia</taxon>
        <taxon>Halanaerobiales</taxon>
        <taxon>Halobacteroidaceae</taxon>
        <taxon>Orenia</taxon>
    </lineage>
</organism>
<dbReference type="Pfam" id="PF00700">
    <property type="entry name" value="Flagellin_C"/>
    <property type="match status" value="1"/>
</dbReference>
<dbReference type="GO" id="GO:0009424">
    <property type="term" value="C:bacterial-type flagellum hook"/>
    <property type="evidence" value="ECO:0007669"/>
    <property type="project" value="InterPro"/>
</dbReference>
<accession>A0A1C0AB97</accession>
<dbReference type="InterPro" id="IPR001029">
    <property type="entry name" value="Flagellin_N"/>
</dbReference>
<dbReference type="GO" id="GO:0005198">
    <property type="term" value="F:structural molecule activity"/>
    <property type="evidence" value="ECO:0007669"/>
    <property type="project" value="InterPro"/>
</dbReference>
<proteinExistence type="inferred from homology"/>
<dbReference type="PANTHER" id="PTHR42792:SF1">
    <property type="entry name" value="FLAGELLAR HOOK-ASSOCIATED PROTEIN 3"/>
    <property type="match status" value="1"/>
</dbReference>
<dbReference type="Gene3D" id="1.20.1330.10">
    <property type="entry name" value="f41 fragment of flagellin, N-terminal domain"/>
    <property type="match status" value="1"/>
</dbReference>
<gene>
    <name evidence="6" type="ORF">U472_03565</name>
</gene>
<protein>
    <recommendedName>
        <fullName evidence="8">Flagellin</fullName>
    </recommendedName>
</protein>
<comment type="caution">
    <text evidence="6">The sequence shown here is derived from an EMBL/GenBank/DDBJ whole genome shotgun (WGS) entry which is preliminary data.</text>
</comment>
<evidence type="ECO:0000313" key="7">
    <source>
        <dbReference type="Proteomes" id="UP000093514"/>
    </source>
</evidence>
<sequence length="300" mass="33225">MTRITNNMIINNFRGNYQNNAQQLNKYMNQISTGNKFNKISEDTIAGTKVLDLKSTIKFSERYVENANDGISWLNITDQALSDTITTLRSARDLAVRGANGTMTDDDREKLKAEVDQLKDHLLQISNSSYNGLYIFNGTKTKTEPYQSANTDTPANYLANGAISTSKLKREISPGTVVPINVSGSEVGFEDMLADLNKLSTALESPTDTGEIEASIDRIDQHIDSALSARGRVGAIQNRLEFTKDRLESEKINNTQILSDTQDVDMAEAITNLKNAENVYRASLSVGARIIQPTLMDFLR</sequence>
<dbReference type="InterPro" id="IPR046358">
    <property type="entry name" value="Flagellin_C"/>
</dbReference>
<comment type="subcellular location">
    <subcellularLocation>
        <location evidence="1">Bacterial flagellum</location>
    </subcellularLocation>
</comment>